<evidence type="ECO:0000313" key="4">
    <source>
        <dbReference type="Proteomes" id="UP000032232"/>
    </source>
</evidence>
<organism evidence="3 4">
    <name type="scientific">Jannaschia aquimarina</name>
    <dbReference type="NCBI Taxonomy" id="935700"/>
    <lineage>
        <taxon>Bacteria</taxon>
        <taxon>Pseudomonadati</taxon>
        <taxon>Pseudomonadota</taxon>
        <taxon>Alphaproteobacteria</taxon>
        <taxon>Rhodobacterales</taxon>
        <taxon>Roseobacteraceae</taxon>
        <taxon>Jannaschia</taxon>
    </lineage>
</organism>
<evidence type="ECO:0000256" key="1">
    <source>
        <dbReference type="ARBA" id="ARBA00023002"/>
    </source>
</evidence>
<dbReference type="PATRIC" id="fig|935700.4.peg.777"/>
<dbReference type="SUPFAM" id="SSF51905">
    <property type="entry name" value="FAD/NAD(P)-binding domain"/>
    <property type="match status" value="1"/>
</dbReference>
<dbReference type="Gene3D" id="3.50.50.60">
    <property type="entry name" value="FAD/NAD(P)-binding domain"/>
    <property type="match status" value="1"/>
</dbReference>
<dbReference type="PANTHER" id="PTHR13847">
    <property type="entry name" value="SARCOSINE DEHYDROGENASE-RELATED"/>
    <property type="match status" value="1"/>
</dbReference>
<name>A0A0D1DC07_9RHOB</name>
<dbReference type="EC" id="1.5.3.19" evidence="3"/>
<proteinExistence type="predicted"/>
<evidence type="ECO:0000259" key="2">
    <source>
        <dbReference type="Pfam" id="PF01266"/>
    </source>
</evidence>
<dbReference type="GO" id="GO:0005737">
    <property type="term" value="C:cytoplasm"/>
    <property type="evidence" value="ECO:0007669"/>
    <property type="project" value="TreeGrafter"/>
</dbReference>
<sequence length="430" mass="45849">MSRGRALVIGRGVIGSSVALALARDGWTVTALDRHGVAGHGSTSASSGVIRTHYSTREGSALAWEGYHVWRDLAAALDAPPEGLARFRETGCLVMAHAGNDGLRRQREIADDLGIPWEWWTGDAIRTRLPHLDLRQYGPPRRPDAAGFGEPTGGSIEGGVFWPNAGYVADPMLAAQNIWDAAARHGAEARRGKVTGFRIDGRVRAALLKDGEAVEADIVVNAAGPASSGINAMAGADLDMGVHPRPLRQEVVHLPPPPGLDGSDLGPVVSDGDAGVYSRPERAGMLIGSEEPPCDPMVWVEDPNRMARDFTDQWDVQAMRYGQRVPKIGIPTRRSGVVECYDATEDFIPIYDRSCVPGFYMACGTSGNQFKTAPVVGTLMAAIIAHVESGGNQDADPVQVEAQRTGLTLDTGFYSRLRSPNPESSGTVLG</sequence>
<dbReference type="STRING" id="935700.jaqu_07370"/>
<keyword evidence="4" id="KW-1185">Reference proteome</keyword>
<protein>
    <submittedName>
        <fullName evidence="3">Mlr_1 protein</fullName>
        <ecNumber evidence="3">1.5.3.19</ecNumber>
    </submittedName>
</protein>
<dbReference type="OrthoDB" id="9774675at2"/>
<accession>A0A0D1DC07</accession>
<dbReference type="Gene3D" id="3.30.9.10">
    <property type="entry name" value="D-Amino Acid Oxidase, subunit A, domain 2"/>
    <property type="match status" value="1"/>
</dbReference>
<dbReference type="GO" id="GO:0102317">
    <property type="term" value="F:4-methylaminobutyrate oxidase (demethylating) activity"/>
    <property type="evidence" value="ECO:0007669"/>
    <property type="project" value="UniProtKB-EC"/>
</dbReference>
<dbReference type="InterPro" id="IPR006076">
    <property type="entry name" value="FAD-dep_OxRdtase"/>
</dbReference>
<keyword evidence="1 3" id="KW-0560">Oxidoreductase</keyword>
<gene>
    <name evidence="3" type="primary">mlr_1</name>
    <name evidence="3" type="ORF">jaqu_07370</name>
</gene>
<dbReference type="AlphaFoldDB" id="A0A0D1DC07"/>
<dbReference type="EMBL" id="JYFE01000017">
    <property type="protein sequence ID" value="KIT17548.1"/>
    <property type="molecule type" value="Genomic_DNA"/>
</dbReference>
<dbReference type="Pfam" id="PF01266">
    <property type="entry name" value="DAO"/>
    <property type="match status" value="1"/>
</dbReference>
<feature type="domain" description="FAD dependent oxidoreductase" evidence="2">
    <location>
        <begin position="6"/>
        <end position="382"/>
    </location>
</feature>
<comment type="caution">
    <text evidence="3">The sequence shown here is derived from an EMBL/GenBank/DDBJ whole genome shotgun (WGS) entry which is preliminary data.</text>
</comment>
<reference evidence="3 4" key="1">
    <citation type="submission" date="2015-02" db="EMBL/GenBank/DDBJ databases">
        <title>Genome Sequence of Jannaschia aquimarina DSM28248, a member of the Roseobacter clade.</title>
        <authorList>
            <person name="Voget S."/>
            <person name="Daniel R."/>
        </authorList>
    </citation>
    <scope>NUCLEOTIDE SEQUENCE [LARGE SCALE GENOMIC DNA]</scope>
    <source>
        <strain evidence="3 4">GSW-M26</strain>
    </source>
</reference>
<evidence type="ECO:0000313" key="3">
    <source>
        <dbReference type="EMBL" id="KIT17548.1"/>
    </source>
</evidence>
<dbReference type="PANTHER" id="PTHR13847:SF287">
    <property type="entry name" value="FAD-DEPENDENT OXIDOREDUCTASE DOMAIN-CONTAINING PROTEIN 1"/>
    <property type="match status" value="1"/>
</dbReference>
<dbReference type="InterPro" id="IPR036188">
    <property type="entry name" value="FAD/NAD-bd_sf"/>
</dbReference>
<dbReference type="Proteomes" id="UP000032232">
    <property type="component" value="Unassembled WGS sequence"/>
</dbReference>
<dbReference type="RefSeq" id="WP_043917580.1">
    <property type="nucleotide sequence ID" value="NZ_FZPF01000002.1"/>
</dbReference>